<dbReference type="InterPro" id="IPR036465">
    <property type="entry name" value="vWFA_dom_sf"/>
</dbReference>
<evidence type="ECO:0000256" key="1">
    <source>
        <dbReference type="ARBA" id="ARBA00004613"/>
    </source>
</evidence>
<dbReference type="CDD" id="cd00198">
    <property type="entry name" value="vWFA"/>
    <property type="match status" value="1"/>
</dbReference>
<dbReference type="Proteomes" id="UP000054516">
    <property type="component" value="Unassembled WGS sequence"/>
</dbReference>
<dbReference type="AlphaFoldDB" id="A0A1W2TFL1"/>
<dbReference type="Pfam" id="PF02816">
    <property type="entry name" value="Alpha_kinase"/>
    <property type="match status" value="1"/>
</dbReference>
<dbReference type="SUPFAM" id="SSF56112">
    <property type="entry name" value="Protein kinase-like (PK-like)"/>
    <property type="match status" value="1"/>
</dbReference>
<evidence type="ECO:0000259" key="8">
    <source>
        <dbReference type="PROSITE" id="PS50234"/>
    </source>
</evidence>
<dbReference type="GO" id="GO:0005524">
    <property type="term" value="F:ATP binding"/>
    <property type="evidence" value="ECO:0007669"/>
    <property type="project" value="InterPro"/>
</dbReference>
<accession>A0A1W2TFL1</accession>
<keyword evidence="5" id="KW-0732">Signal</keyword>
<evidence type="ECO:0000313" key="10">
    <source>
        <dbReference type="EMBL" id="GAP86856.2"/>
    </source>
</evidence>
<evidence type="ECO:0000259" key="9">
    <source>
        <dbReference type="PROSITE" id="PS51158"/>
    </source>
</evidence>
<dbReference type="EMBL" id="DF977466">
    <property type="protein sequence ID" value="GAP86856.2"/>
    <property type="molecule type" value="Genomic_DNA"/>
</dbReference>
<keyword evidence="3" id="KW-0723">Serine/threonine-protein kinase</keyword>
<comment type="subcellular location">
    <subcellularLocation>
        <location evidence="1">Secreted</location>
    </subcellularLocation>
</comment>
<gene>
    <name evidence="10" type="ORF">SAMD00023353_2100090</name>
</gene>
<dbReference type="OrthoDB" id="301415at2759"/>
<dbReference type="InterPro" id="IPR004166">
    <property type="entry name" value="a-kinase_dom"/>
</dbReference>
<evidence type="ECO:0008006" key="12">
    <source>
        <dbReference type="Google" id="ProtNLM"/>
    </source>
</evidence>
<dbReference type="OMA" id="AHDDNIK"/>
<keyword evidence="2" id="KW-0964">Secreted</keyword>
<feature type="region of interest" description="Disordered" evidence="7">
    <location>
        <begin position="35"/>
        <end position="65"/>
    </location>
</feature>
<evidence type="ECO:0000313" key="11">
    <source>
        <dbReference type="Proteomes" id="UP000054516"/>
    </source>
</evidence>
<dbReference type="Gene3D" id="3.20.200.10">
    <property type="entry name" value="MHCK/EF2 kinase"/>
    <property type="match status" value="1"/>
</dbReference>
<dbReference type="STRING" id="77044.A0A1W2TFL1"/>
<name>A0A1W2TFL1_ROSNE</name>
<keyword evidence="6" id="KW-0418">Kinase</keyword>
<feature type="domain" description="VWFA" evidence="8">
    <location>
        <begin position="205"/>
        <end position="398"/>
    </location>
</feature>
<dbReference type="PROSITE" id="PS50234">
    <property type="entry name" value="VWFA"/>
    <property type="match status" value="1"/>
</dbReference>
<dbReference type="InterPro" id="IPR052969">
    <property type="entry name" value="Thr-specific_kinase-like"/>
</dbReference>
<evidence type="ECO:0000256" key="2">
    <source>
        <dbReference type="ARBA" id="ARBA00022525"/>
    </source>
</evidence>
<evidence type="ECO:0000256" key="3">
    <source>
        <dbReference type="ARBA" id="ARBA00022527"/>
    </source>
</evidence>
<evidence type="ECO:0000256" key="7">
    <source>
        <dbReference type="SAM" id="MobiDB-lite"/>
    </source>
</evidence>
<dbReference type="Gene3D" id="3.40.50.410">
    <property type="entry name" value="von Willebrand factor, type A domain"/>
    <property type="match status" value="1"/>
</dbReference>
<proteinExistence type="predicted"/>
<dbReference type="PANTHER" id="PTHR47763">
    <property type="entry name" value="ALPHA-PROTEIN KINASE VWKA"/>
    <property type="match status" value="1"/>
</dbReference>
<dbReference type="SMART" id="SM00811">
    <property type="entry name" value="Alpha_kinase"/>
    <property type="match status" value="1"/>
</dbReference>
<feature type="domain" description="Alpha-type protein kinase" evidence="9">
    <location>
        <begin position="533"/>
        <end position="747"/>
    </location>
</feature>
<dbReference type="SUPFAM" id="SSF53300">
    <property type="entry name" value="vWA-like"/>
    <property type="match status" value="1"/>
</dbReference>
<dbReference type="Gene3D" id="3.30.200.20">
    <property type="entry name" value="Phosphorylase Kinase, domain 1"/>
    <property type="match status" value="1"/>
</dbReference>
<reference evidence="10" key="1">
    <citation type="submission" date="2016-03" db="EMBL/GenBank/DDBJ databases">
        <title>Draft genome sequence of Rosellinia necatrix.</title>
        <authorList>
            <person name="Kanematsu S."/>
        </authorList>
    </citation>
    <scope>NUCLEOTIDE SEQUENCE [LARGE SCALE GENOMIC DNA]</scope>
    <source>
        <strain evidence="10">W97</strain>
    </source>
</reference>
<dbReference type="InterPro" id="IPR002035">
    <property type="entry name" value="VWF_A"/>
</dbReference>
<evidence type="ECO:0000256" key="5">
    <source>
        <dbReference type="ARBA" id="ARBA00022729"/>
    </source>
</evidence>
<dbReference type="Pfam" id="PF25106">
    <property type="entry name" value="VWA_4"/>
    <property type="match status" value="1"/>
</dbReference>
<dbReference type="GO" id="GO:0004674">
    <property type="term" value="F:protein serine/threonine kinase activity"/>
    <property type="evidence" value="ECO:0007669"/>
    <property type="project" value="UniProtKB-KW"/>
</dbReference>
<dbReference type="InterPro" id="IPR056861">
    <property type="entry name" value="HMCN1-like_VWA"/>
</dbReference>
<protein>
    <recommendedName>
        <fullName evidence="12">Mhck ef2 kinase domain family protein</fullName>
    </recommendedName>
</protein>
<dbReference type="PANTHER" id="PTHR47763:SF4">
    <property type="entry name" value="ALPHA-PROTEIN KINASE VWKA"/>
    <property type="match status" value="1"/>
</dbReference>
<dbReference type="InterPro" id="IPR011009">
    <property type="entry name" value="Kinase-like_dom_sf"/>
</dbReference>
<evidence type="ECO:0000256" key="6">
    <source>
        <dbReference type="ARBA" id="ARBA00022777"/>
    </source>
</evidence>
<organism evidence="10">
    <name type="scientific">Rosellinia necatrix</name>
    <name type="common">White root-rot fungus</name>
    <dbReference type="NCBI Taxonomy" id="77044"/>
    <lineage>
        <taxon>Eukaryota</taxon>
        <taxon>Fungi</taxon>
        <taxon>Dikarya</taxon>
        <taxon>Ascomycota</taxon>
        <taxon>Pezizomycotina</taxon>
        <taxon>Sordariomycetes</taxon>
        <taxon>Xylariomycetidae</taxon>
        <taxon>Xylariales</taxon>
        <taxon>Xylariaceae</taxon>
        <taxon>Rosellinia</taxon>
    </lineage>
</organism>
<evidence type="ECO:0000256" key="4">
    <source>
        <dbReference type="ARBA" id="ARBA00022679"/>
    </source>
</evidence>
<dbReference type="CDD" id="cd04515">
    <property type="entry name" value="Alpha_kinase"/>
    <property type="match status" value="1"/>
</dbReference>
<feature type="region of interest" description="Disordered" evidence="7">
    <location>
        <begin position="482"/>
        <end position="502"/>
    </location>
</feature>
<keyword evidence="11" id="KW-1185">Reference proteome</keyword>
<keyword evidence="4" id="KW-0808">Transferase</keyword>
<sequence length="877" mass="97311">MASESNPPPSISRSRFSKDKIRSLADSMLRLPFSRDNLRAPAASTPRFQPSPDGIRPSADPGLEVPLSCSELPGSSVSISRLQAAQKDISSLADSVLRSSLSRGNIYELPSDPTPAKIHELPCEPTSIPLPSYYQDRDACNSVGKPFNSAPYSMAGTKGRVRPSRKSNAEITESKRQLQREIDRVNSMTPRPNTKGIFKEACSTDLLFLIDTTFSMGAYIDAAKEQIRDIMHGIEQMFLNDAEVRIAVVGYRDHQDNPNIQFLDFTRSVNKVRSFLNTLNAAGGGDAPEDVLGGIRQAINASWKQQTRCLIHIADSPPHGETLHDMPESQDNYYQPGSEPHNLVHEPLLKMLIALRVNYTLLRITHDTDRMALAFGRVYAESNADTKLLQRNRYHGELNSKRKFNGDRWGKASTRHGVNALLQFEEMNLGTSFSVLKRLVIQTATASVSRSATRLTLNSEKARWIGGTVQNKDLPATMAAIDESRPSEEPPSEEVSLEEGPPRWNVPGWLDKTLVVEGFCPDAVLHDASTLNDMMACDENIKLSVAELTIHARSRPFAQGAIRVASYARTAVSANPFVIKSSKGGVRGLAHVVEDMRCQALCKAFALEFNSLLKGQGIIDVVVTSCLLNKADGPGQKDYLLLEPFIEGKYVKYNGNNGYVAPDNEGTLFFNQAAQAFSHFTFERSWGSFLISDLQGVDNILTDPAIQTADPERFKLADTNIGEAGFKFFFSTHRCNSICKMLELKSTAAMFISGNFTFRERWPVMERTVCCSNKFCRRIVHQNEAHISNRFPGYYWCKSCKGQIDSTVSQACAGVEPTHSFDISEFFYESQGQIPPERCPTHTERETTASSIATVGGSLWGRMKNAEYQEAIDGKKW</sequence>
<dbReference type="PROSITE" id="PS51158">
    <property type="entry name" value="ALPHA_KINASE"/>
    <property type="match status" value="1"/>
</dbReference>